<comment type="caution">
    <text evidence="2">The sequence shown here is derived from an EMBL/GenBank/DDBJ whole genome shotgun (WGS) entry which is preliminary data.</text>
</comment>
<sequence length="138" mass="14738">MADASNRECGVRCYFKRLFPAAATTAAFAALAHATLVAIAARSIGPELVYIAVFSFVVALVVATLGGAVLLAIAGALKLKPIPSLLLFLVAIQAVSVGLEMYFFENSFNDISWQYGLISVPASLIAWYQSVYYLQKVG</sequence>
<keyword evidence="1" id="KW-0472">Membrane</keyword>
<evidence type="ECO:0000313" key="3">
    <source>
        <dbReference type="Proteomes" id="UP000664303"/>
    </source>
</evidence>
<dbReference type="RefSeq" id="WP_206560400.1">
    <property type="nucleotide sequence ID" value="NZ_JAFKCZ010000006.1"/>
</dbReference>
<accession>A0A939DGA1</accession>
<dbReference type="Proteomes" id="UP000664303">
    <property type="component" value="Unassembled WGS sequence"/>
</dbReference>
<gene>
    <name evidence="2" type="ORF">JYP50_10185</name>
</gene>
<reference evidence="2" key="1">
    <citation type="submission" date="2021-02" db="EMBL/GenBank/DDBJ databases">
        <title>PHA producing bacteria isolated from coastal sediment in Guangdong, Shenzhen.</title>
        <authorList>
            <person name="Zheng W."/>
            <person name="Yu S."/>
            <person name="Huang Y."/>
        </authorList>
    </citation>
    <scope>NUCLEOTIDE SEQUENCE</scope>
    <source>
        <strain evidence="2">TN14-10</strain>
    </source>
</reference>
<protein>
    <submittedName>
        <fullName evidence="2">Uncharacterized protein</fullName>
    </submittedName>
</protein>
<name>A0A939DGA1_9GAMM</name>
<evidence type="ECO:0000313" key="2">
    <source>
        <dbReference type="EMBL" id="MBN7796962.1"/>
    </source>
</evidence>
<proteinExistence type="predicted"/>
<dbReference type="EMBL" id="JAFKCZ010000006">
    <property type="protein sequence ID" value="MBN7796962.1"/>
    <property type="molecule type" value="Genomic_DNA"/>
</dbReference>
<feature type="transmembrane region" description="Helical" evidence="1">
    <location>
        <begin position="21"/>
        <end position="42"/>
    </location>
</feature>
<keyword evidence="3" id="KW-1185">Reference proteome</keyword>
<feature type="transmembrane region" description="Helical" evidence="1">
    <location>
        <begin position="48"/>
        <end position="73"/>
    </location>
</feature>
<evidence type="ECO:0000256" key="1">
    <source>
        <dbReference type="SAM" id="Phobius"/>
    </source>
</evidence>
<feature type="transmembrane region" description="Helical" evidence="1">
    <location>
        <begin position="85"/>
        <end position="103"/>
    </location>
</feature>
<organism evidence="2 3">
    <name type="scientific">Parahaliea mediterranea</name>
    <dbReference type="NCBI Taxonomy" id="651086"/>
    <lineage>
        <taxon>Bacteria</taxon>
        <taxon>Pseudomonadati</taxon>
        <taxon>Pseudomonadota</taxon>
        <taxon>Gammaproteobacteria</taxon>
        <taxon>Cellvibrionales</taxon>
        <taxon>Halieaceae</taxon>
        <taxon>Parahaliea</taxon>
    </lineage>
</organism>
<dbReference type="AlphaFoldDB" id="A0A939DGA1"/>
<keyword evidence="1" id="KW-1133">Transmembrane helix</keyword>
<feature type="transmembrane region" description="Helical" evidence="1">
    <location>
        <begin position="115"/>
        <end position="134"/>
    </location>
</feature>
<keyword evidence="1" id="KW-0812">Transmembrane</keyword>